<evidence type="ECO:0000256" key="1">
    <source>
        <dbReference type="SAM" id="MobiDB-lite"/>
    </source>
</evidence>
<feature type="signal peptide" evidence="3">
    <location>
        <begin position="1"/>
        <end position="19"/>
    </location>
</feature>
<reference evidence="4 5" key="1">
    <citation type="submission" date="2018-06" db="EMBL/GenBank/DDBJ databases">
        <title>Comparative genomics reveals the genomic features of Rhizophagus irregularis, R. cerebriforme, R. diaphanum and Gigaspora rosea, and their symbiotic lifestyle signature.</title>
        <authorList>
            <person name="Morin E."/>
            <person name="San Clemente H."/>
            <person name="Chen E.C.H."/>
            <person name="De La Providencia I."/>
            <person name="Hainaut M."/>
            <person name="Kuo A."/>
            <person name="Kohler A."/>
            <person name="Murat C."/>
            <person name="Tang N."/>
            <person name="Roy S."/>
            <person name="Loubradou J."/>
            <person name="Henrissat B."/>
            <person name="Grigoriev I.V."/>
            <person name="Corradi N."/>
            <person name="Roux C."/>
            <person name="Martin F.M."/>
        </authorList>
    </citation>
    <scope>NUCLEOTIDE SEQUENCE [LARGE SCALE GENOMIC DNA]</scope>
    <source>
        <strain evidence="4 5">DAOM 227022</strain>
    </source>
</reference>
<proteinExistence type="predicted"/>
<dbReference type="AlphaFoldDB" id="A0A397T730"/>
<feature type="compositionally biased region" description="Pro residues" evidence="1">
    <location>
        <begin position="134"/>
        <end position="149"/>
    </location>
</feature>
<feature type="compositionally biased region" description="Low complexity" evidence="1">
    <location>
        <begin position="367"/>
        <end position="378"/>
    </location>
</feature>
<feature type="chain" id="PRO_5017466390" evidence="3">
    <location>
        <begin position="20"/>
        <end position="389"/>
    </location>
</feature>
<dbReference type="Proteomes" id="UP000265703">
    <property type="component" value="Unassembled WGS sequence"/>
</dbReference>
<keyword evidence="2" id="KW-0812">Transmembrane</keyword>
<feature type="compositionally biased region" description="Polar residues" evidence="1">
    <location>
        <begin position="168"/>
        <end position="181"/>
    </location>
</feature>
<keyword evidence="3" id="KW-0732">Signal</keyword>
<feature type="compositionally biased region" description="Polar residues" evidence="1">
    <location>
        <begin position="278"/>
        <end position="303"/>
    </location>
</feature>
<feature type="region of interest" description="Disordered" evidence="1">
    <location>
        <begin position="121"/>
        <end position="227"/>
    </location>
</feature>
<organism evidence="4 5">
    <name type="scientific">Glomus cerebriforme</name>
    <dbReference type="NCBI Taxonomy" id="658196"/>
    <lineage>
        <taxon>Eukaryota</taxon>
        <taxon>Fungi</taxon>
        <taxon>Fungi incertae sedis</taxon>
        <taxon>Mucoromycota</taxon>
        <taxon>Glomeromycotina</taxon>
        <taxon>Glomeromycetes</taxon>
        <taxon>Glomerales</taxon>
        <taxon>Glomeraceae</taxon>
        <taxon>Glomus</taxon>
    </lineage>
</organism>
<feature type="compositionally biased region" description="Low complexity" evidence="1">
    <location>
        <begin position="91"/>
        <end position="102"/>
    </location>
</feature>
<evidence type="ECO:0000256" key="3">
    <source>
        <dbReference type="SAM" id="SignalP"/>
    </source>
</evidence>
<evidence type="ECO:0000313" key="4">
    <source>
        <dbReference type="EMBL" id="RIA94013.1"/>
    </source>
</evidence>
<keyword evidence="2" id="KW-0472">Membrane</keyword>
<feature type="compositionally biased region" description="Basic residues" evidence="1">
    <location>
        <begin position="379"/>
        <end position="389"/>
    </location>
</feature>
<feature type="compositionally biased region" description="Polar residues" evidence="1">
    <location>
        <begin position="121"/>
        <end position="133"/>
    </location>
</feature>
<feature type="region of interest" description="Disordered" evidence="1">
    <location>
        <begin position="76"/>
        <end position="102"/>
    </location>
</feature>
<feature type="compositionally biased region" description="Low complexity" evidence="1">
    <location>
        <begin position="208"/>
        <end position="222"/>
    </location>
</feature>
<feature type="transmembrane region" description="Helical" evidence="2">
    <location>
        <begin position="35"/>
        <end position="57"/>
    </location>
</feature>
<keyword evidence="2" id="KW-1133">Transmembrane helix</keyword>
<comment type="caution">
    <text evidence="4">The sequence shown here is derived from an EMBL/GenBank/DDBJ whole genome shotgun (WGS) entry which is preliminary data.</text>
</comment>
<feature type="compositionally biased region" description="Polar residues" evidence="1">
    <location>
        <begin position="151"/>
        <end position="160"/>
    </location>
</feature>
<dbReference type="EMBL" id="QKYT01000092">
    <property type="protein sequence ID" value="RIA94013.1"/>
    <property type="molecule type" value="Genomic_DNA"/>
</dbReference>
<protein>
    <submittedName>
        <fullName evidence="4">Uncharacterized protein</fullName>
    </submittedName>
</protein>
<sequence length="389" mass="42683">MKLVITIILIHKIFDIVAAADTSNSSGFSQQSSTKIIIGVICALILVFIIGICFCLIKFCRPKKGKIREIPVKVSGSKDVGRKHKNQNRGSTSSISSISKEPLMSSTSDVKLSLTTNPATLSKLQLSGTTTPSRVPPQTPLTPPQPLPSAIPSSTQTTLKGVSDLLGSISQQPTRKSTTEIIMTPEISEEFTSHRSRPHSIAEQRVTPPQSQSSSRFSLPPSTFQPFGQQQSELYNITSSTIESQLEQASTRSRDTSPFSQYRDYEVPQAFETPMEQRLQTQSRGSDISLFSDTQNPQSSQHSIEIPIDDSGETYQETGQRRISMQHYAVPQPPYDEPPTTTTPPERRGRPESTYIGDNPGSTVPGRPLTRSTPGTSPRSRRGRRGGNR</sequence>
<name>A0A397T730_9GLOM</name>
<gene>
    <name evidence="4" type="ORF">C1645_818674</name>
</gene>
<feature type="region of interest" description="Disordered" evidence="1">
    <location>
        <begin position="276"/>
        <end position="389"/>
    </location>
</feature>
<keyword evidence="5" id="KW-1185">Reference proteome</keyword>
<evidence type="ECO:0000313" key="5">
    <source>
        <dbReference type="Proteomes" id="UP000265703"/>
    </source>
</evidence>
<feature type="compositionally biased region" description="Polar residues" evidence="1">
    <location>
        <begin position="313"/>
        <end position="323"/>
    </location>
</feature>
<evidence type="ECO:0000256" key="2">
    <source>
        <dbReference type="SAM" id="Phobius"/>
    </source>
</evidence>
<dbReference type="OrthoDB" id="2408088at2759"/>
<accession>A0A397T730</accession>